<sequence>MDSLFFWEVGPLRVYIIWIVVFAAQILIAEINRRWNWTIFVLWTGIGIIMMPFAIKQGIPILGWFPFAKYALMVLTATLTGAILVYAKRHPESAHRNVIWIGVILWACLVLNIMEANVRDVLIYVNRDTYYACAANWHCLANINATHGADMLNGLPESRGISAAVGSDAWYQALAHNFAARHVGIDPETGFRTIGGSWNLITAVAGLLNCITVTGLGKIMITSNKKQKVRGIIWIDQVWPWIIAYDLWNHAYLYNSLADYTWYCTLALLLACTIPAFTWAKGQWIWFRCFTLMFWIAFYNWVPSLSAPPSKMSQYATMDPNANLVCAWAALIFNVGVFIYWLYKIIKYKRNPITNALFFELGEFRKTVNDHFDDKDKYFLTDMVPETPAELGFEPETPTPPVDGYVTHHFWWGKKDKRYPKLRTPLTADPVLVAKGVVPDPQWDVTLSLDAAETSAKNAATSVPIQEVGKQ</sequence>
<dbReference type="GeneID" id="84895277"/>
<proteinExistence type="predicted"/>
<evidence type="ECO:0000313" key="3">
    <source>
        <dbReference type="Proteomes" id="UP000324288"/>
    </source>
</evidence>
<feature type="transmembrane region" description="Helical" evidence="1">
    <location>
        <begin position="322"/>
        <end position="343"/>
    </location>
</feature>
<dbReference type="RefSeq" id="WP_237023729.1">
    <property type="nucleotide sequence ID" value="NZ_CAJPTR010000046.1"/>
</dbReference>
<dbReference type="EMBL" id="LR584267">
    <property type="protein sequence ID" value="VHO01452.1"/>
    <property type="molecule type" value="Genomic_DNA"/>
</dbReference>
<accession>A0A5E3ZYA6</accession>
<feature type="transmembrane region" description="Helical" evidence="1">
    <location>
        <begin position="260"/>
        <end position="278"/>
    </location>
</feature>
<dbReference type="AlphaFoldDB" id="A0A5E3ZYA6"/>
<feature type="transmembrane region" description="Helical" evidence="1">
    <location>
        <begin position="229"/>
        <end position="248"/>
    </location>
</feature>
<feature type="transmembrane region" description="Helical" evidence="1">
    <location>
        <begin position="12"/>
        <end position="28"/>
    </location>
</feature>
<feature type="transmembrane region" description="Helical" evidence="1">
    <location>
        <begin position="35"/>
        <end position="55"/>
    </location>
</feature>
<name>A0A5E3ZYA6_9ACTN</name>
<gene>
    <name evidence="2" type="ORF">LC603019_01379</name>
</gene>
<keyword evidence="1" id="KW-0472">Membrane</keyword>
<feature type="transmembrane region" description="Helical" evidence="1">
    <location>
        <begin position="285"/>
        <end position="302"/>
    </location>
</feature>
<organism evidence="2 3">
    <name type="scientific">Lawsonella clevelandensis</name>
    <dbReference type="NCBI Taxonomy" id="1528099"/>
    <lineage>
        <taxon>Bacteria</taxon>
        <taxon>Bacillati</taxon>
        <taxon>Actinomycetota</taxon>
        <taxon>Actinomycetes</taxon>
        <taxon>Mycobacteriales</taxon>
        <taxon>Lawsonellaceae</taxon>
        <taxon>Lawsonella</taxon>
    </lineage>
</organism>
<evidence type="ECO:0000256" key="1">
    <source>
        <dbReference type="SAM" id="Phobius"/>
    </source>
</evidence>
<feature type="transmembrane region" description="Helical" evidence="1">
    <location>
        <begin position="67"/>
        <end position="86"/>
    </location>
</feature>
<dbReference type="Proteomes" id="UP000324288">
    <property type="component" value="Chromosome"/>
</dbReference>
<keyword evidence="1" id="KW-0812">Transmembrane</keyword>
<dbReference type="Pfam" id="PF18948">
    <property type="entry name" value="DUF5692"/>
    <property type="match status" value="2"/>
</dbReference>
<keyword evidence="1" id="KW-1133">Transmembrane helix</keyword>
<evidence type="ECO:0000313" key="2">
    <source>
        <dbReference type="EMBL" id="VHO01452.1"/>
    </source>
</evidence>
<feature type="transmembrane region" description="Helical" evidence="1">
    <location>
        <begin position="197"/>
        <end position="217"/>
    </location>
</feature>
<dbReference type="InterPro" id="IPR043747">
    <property type="entry name" value="DUF5692"/>
</dbReference>
<protein>
    <submittedName>
        <fullName evidence="2">Uncharacterized protein</fullName>
    </submittedName>
</protein>
<reference evidence="2 3" key="1">
    <citation type="submission" date="2019-04" db="EMBL/GenBank/DDBJ databases">
        <authorList>
            <person name="Seth-Smith MB H."/>
            <person name="Seth-Smith H."/>
        </authorList>
    </citation>
    <scope>NUCLEOTIDE SEQUENCE [LARGE SCALE GENOMIC DNA]</scope>
    <source>
        <strain evidence="2">USB-603019</strain>
    </source>
</reference>
<keyword evidence="3" id="KW-1185">Reference proteome</keyword>
<feature type="transmembrane region" description="Helical" evidence="1">
    <location>
        <begin position="98"/>
        <end position="114"/>
    </location>
</feature>